<reference evidence="1 2" key="1">
    <citation type="journal article" date="2016" name="Genome Announc.">
        <title>Complete Genome Sequence of a New Megavirus Family Member Isolated from an Inland Water Lake for the First Time in India.</title>
        <authorList>
            <person name="Chatterjee A."/>
            <person name="Ali F."/>
            <person name="Bange D."/>
            <person name="Kondabagil K."/>
        </authorList>
    </citation>
    <scope>NUCLEOTIDE SEQUENCE [LARGE SCALE GENOMIC DNA]</scope>
    <source>
        <strain evidence="1">1</strain>
    </source>
</reference>
<keyword evidence="2" id="KW-1185">Reference proteome</keyword>
<dbReference type="InterPro" id="IPR043878">
    <property type="entry name" value="DUF5854"/>
</dbReference>
<dbReference type="GeneID" id="80512943"/>
<dbReference type="RefSeq" id="YP_010776332.1">
    <property type="nucleotide sequence ID" value="NC_075034.1"/>
</dbReference>
<protein>
    <submittedName>
        <fullName evidence="1">Uncharacterized protein</fullName>
    </submittedName>
</protein>
<evidence type="ECO:0000313" key="1">
    <source>
        <dbReference type="EMBL" id="ANB50581.1"/>
    </source>
</evidence>
<dbReference type="EMBL" id="KU877344">
    <property type="protein sequence ID" value="ANB50581.1"/>
    <property type="molecule type" value="Genomic_DNA"/>
</dbReference>
<name>A0A167RE58_9VIRU</name>
<evidence type="ECO:0000313" key="2">
    <source>
        <dbReference type="Proteomes" id="UP000241365"/>
    </source>
</evidence>
<dbReference type="Proteomes" id="UP000241365">
    <property type="component" value="Segment"/>
</dbReference>
<sequence length="214" mass="25313">MENLYKFQKLSDNLKNAKMRLRNISFELAQISRQINIQINVPENNDINSLLCHKSHLNQQVILLGEEIIILHLLIDDIKKRINQDNIITTQKIMATINSIDNRAYLERCIKYLRGMQNYIYSGKTYNTTNLIELGYNGIIEKAHQEYNNYLIKTQGPYEFYHTHDDYNICMWNGYSCECACNRKCIKWTTRDIDWINDVSLDMTKPTGQVECMW</sequence>
<accession>A0A167RE58</accession>
<dbReference type="Pfam" id="PF19172">
    <property type="entry name" value="DUF5854"/>
    <property type="match status" value="1"/>
</dbReference>
<dbReference type="KEGG" id="vg:80512943"/>
<organism evidence="1 2">
    <name type="scientific">Powai lake megavirus</name>
    <dbReference type="NCBI Taxonomy" id="1842663"/>
    <lineage>
        <taxon>Viruses</taxon>
        <taxon>Varidnaviria</taxon>
        <taxon>Bamfordvirae</taxon>
        <taxon>Nucleocytoviricota</taxon>
        <taxon>Megaviricetes</taxon>
        <taxon>Imitervirales</taxon>
        <taxon>Mimiviridae</taxon>
        <taxon>Megamimivirinae</taxon>
        <taxon>Megavirus</taxon>
        <taxon>Megavirus powaiense</taxon>
    </lineage>
</organism>
<proteinExistence type="predicted"/>